<dbReference type="GO" id="GO:0003677">
    <property type="term" value="F:DNA binding"/>
    <property type="evidence" value="ECO:0007669"/>
    <property type="project" value="UniProtKB-KW"/>
</dbReference>
<dbReference type="InterPro" id="IPR001034">
    <property type="entry name" value="DeoR_HTH"/>
</dbReference>
<comment type="function">
    <text evidence="6">Repressor of the lactose catabolism operon. Galactose-6-phosphate is the inducer.</text>
</comment>
<protein>
    <recommendedName>
        <fullName evidence="1">Lactose phosphotransferase system repressor</fullName>
    </recommendedName>
</protein>
<dbReference type="Gene3D" id="3.40.50.1360">
    <property type="match status" value="1"/>
</dbReference>
<gene>
    <name evidence="8" type="ORF">SANBI_000124</name>
</gene>
<dbReference type="PANTHER" id="PTHR30363">
    <property type="entry name" value="HTH-TYPE TRANSCRIPTIONAL REGULATOR SRLR-RELATED"/>
    <property type="match status" value="1"/>
</dbReference>
<proteinExistence type="predicted"/>
<sequence length="250" mass="26023">MLVAERHALLLDRLARDGRVVARSLASELGLSEDTVRRDLRELAAAGLCQRVYGGAVASSPAVADYTARTTVSPESKDRVGARAARLVEPGMTVMLDGGTTSLAVVRALPADLRCTVITHSPTVAVALLPYEGVEVLILGGRLFRHSAVTSGAAAVEAAAGVSADLFLLGVTGVHPDEGLTTGDADEAAMKRALSRRSAETVALASEEKIGAVSRFRVLPLDEVTTVVADTTDSTATARLRERGVIVLDA</sequence>
<evidence type="ECO:0000313" key="8">
    <source>
        <dbReference type="EMBL" id="WPF82519.1"/>
    </source>
</evidence>
<dbReference type="GO" id="GO:0003700">
    <property type="term" value="F:DNA-binding transcription factor activity"/>
    <property type="evidence" value="ECO:0007669"/>
    <property type="project" value="InterPro"/>
</dbReference>
<dbReference type="Gene3D" id="1.10.10.10">
    <property type="entry name" value="Winged helix-like DNA-binding domain superfamily/Winged helix DNA-binding domain"/>
    <property type="match status" value="1"/>
</dbReference>
<keyword evidence="3" id="KW-0805">Transcription regulation</keyword>
<dbReference type="PROSITE" id="PS00894">
    <property type="entry name" value="HTH_DEOR_1"/>
    <property type="match status" value="1"/>
</dbReference>
<dbReference type="PANTHER" id="PTHR30363:SF4">
    <property type="entry name" value="GLYCEROL-3-PHOSPHATE REGULON REPRESSOR"/>
    <property type="match status" value="1"/>
</dbReference>
<name>A0AAF1C386_9MICO</name>
<keyword evidence="5" id="KW-0804">Transcription</keyword>
<reference evidence="9" key="1">
    <citation type="submission" date="2023-11" db="EMBL/GenBank/DDBJ databases">
        <authorList>
            <person name="Helweg L.P."/>
            <person name="Kiel A."/>
            <person name="Hitz F."/>
            <person name="Ruckert-Reed C."/>
            <person name="Busche T."/>
            <person name="Kaltschmidt B."/>
            <person name="Kaltschmidt C."/>
        </authorList>
    </citation>
    <scope>NUCLEOTIDE SEQUENCE [LARGE SCALE GENOMIC DNA]</scope>
    <source>
        <strain evidence="9">4.1</strain>
    </source>
</reference>
<dbReference type="InterPro" id="IPR036390">
    <property type="entry name" value="WH_DNA-bd_sf"/>
</dbReference>
<dbReference type="SMART" id="SM00420">
    <property type="entry name" value="HTH_DEOR"/>
    <property type="match status" value="1"/>
</dbReference>
<keyword evidence="4 8" id="KW-0238">DNA-binding</keyword>
<dbReference type="SMART" id="SM01134">
    <property type="entry name" value="DeoRC"/>
    <property type="match status" value="1"/>
</dbReference>
<evidence type="ECO:0000259" key="7">
    <source>
        <dbReference type="PROSITE" id="PS51000"/>
    </source>
</evidence>
<dbReference type="KEGG" id="sbil:SANBI_000124"/>
<dbReference type="PRINTS" id="PR00037">
    <property type="entry name" value="HTHLACR"/>
</dbReference>
<dbReference type="Pfam" id="PF00455">
    <property type="entry name" value="DeoRC"/>
    <property type="match status" value="1"/>
</dbReference>
<dbReference type="InterPro" id="IPR018356">
    <property type="entry name" value="Tscrpt_reg_HTH_DeoR_CS"/>
</dbReference>
<dbReference type="InterPro" id="IPR036388">
    <property type="entry name" value="WH-like_DNA-bd_sf"/>
</dbReference>
<organism evidence="8 9">
    <name type="scientific">Sanguibacter biliveldensis</name>
    <dbReference type="NCBI Taxonomy" id="3030830"/>
    <lineage>
        <taxon>Bacteria</taxon>
        <taxon>Bacillati</taxon>
        <taxon>Actinomycetota</taxon>
        <taxon>Actinomycetes</taxon>
        <taxon>Micrococcales</taxon>
        <taxon>Sanguibacteraceae</taxon>
        <taxon>Sanguibacter</taxon>
    </lineage>
</organism>
<dbReference type="RefSeq" id="WP_319157971.1">
    <property type="nucleotide sequence ID" value="NZ_CP138359.1"/>
</dbReference>
<evidence type="ECO:0000256" key="3">
    <source>
        <dbReference type="ARBA" id="ARBA00023015"/>
    </source>
</evidence>
<dbReference type="SUPFAM" id="SSF100950">
    <property type="entry name" value="NagB/RpiA/CoA transferase-like"/>
    <property type="match status" value="1"/>
</dbReference>
<evidence type="ECO:0000256" key="5">
    <source>
        <dbReference type="ARBA" id="ARBA00023163"/>
    </source>
</evidence>
<dbReference type="Pfam" id="PF08220">
    <property type="entry name" value="HTH_DeoR"/>
    <property type="match status" value="1"/>
</dbReference>
<dbReference type="SUPFAM" id="SSF46785">
    <property type="entry name" value="Winged helix' DNA-binding domain"/>
    <property type="match status" value="1"/>
</dbReference>
<evidence type="ECO:0000256" key="6">
    <source>
        <dbReference type="ARBA" id="ARBA00024937"/>
    </source>
</evidence>
<keyword evidence="2" id="KW-0678">Repressor</keyword>
<dbReference type="AlphaFoldDB" id="A0AAF1C386"/>
<evidence type="ECO:0000256" key="2">
    <source>
        <dbReference type="ARBA" id="ARBA00022491"/>
    </source>
</evidence>
<accession>A0AAF1C386</accession>
<keyword evidence="9" id="KW-1185">Reference proteome</keyword>
<dbReference type="InterPro" id="IPR050313">
    <property type="entry name" value="Carb_Metab_HTH_regulators"/>
</dbReference>
<dbReference type="InterPro" id="IPR037171">
    <property type="entry name" value="NagB/RpiA_transferase-like"/>
</dbReference>
<feature type="domain" description="HTH deoR-type" evidence="7">
    <location>
        <begin position="3"/>
        <end position="58"/>
    </location>
</feature>
<dbReference type="InterPro" id="IPR014036">
    <property type="entry name" value="DeoR-like_C"/>
</dbReference>
<evidence type="ECO:0000313" key="9">
    <source>
        <dbReference type="Proteomes" id="UP001304340"/>
    </source>
</evidence>
<dbReference type="Proteomes" id="UP001304340">
    <property type="component" value="Chromosome"/>
</dbReference>
<dbReference type="PROSITE" id="PS51000">
    <property type="entry name" value="HTH_DEOR_2"/>
    <property type="match status" value="1"/>
</dbReference>
<dbReference type="EMBL" id="CP138359">
    <property type="protein sequence ID" value="WPF82519.1"/>
    <property type="molecule type" value="Genomic_DNA"/>
</dbReference>
<evidence type="ECO:0000256" key="1">
    <source>
        <dbReference type="ARBA" id="ARBA00021390"/>
    </source>
</evidence>
<evidence type="ECO:0000256" key="4">
    <source>
        <dbReference type="ARBA" id="ARBA00023125"/>
    </source>
</evidence>